<evidence type="ECO:0000313" key="2">
    <source>
        <dbReference type="EMBL" id="VBB69846.1"/>
    </source>
</evidence>
<feature type="domain" description="Methyltransferase type 11" evidence="1">
    <location>
        <begin position="50"/>
        <end position="147"/>
    </location>
</feature>
<organism evidence="2">
    <name type="scientific">invertebrate metagenome</name>
    <dbReference type="NCBI Taxonomy" id="1711999"/>
    <lineage>
        <taxon>unclassified sequences</taxon>
        <taxon>metagenomes</taxon>
        <taxon>organismal metagenomes</taxon>
    </lineage>
</organism>
<dbReference type="EMBL" id="LR026963">
    <property type="protein sequence ID" value="VBB69846.1"/>
    <property type="molecule type" value="Genomic_DNA"/>
</dbReference>
<dbReference type="InterPro" id="IPR013216">
    <property type="entry name" value="Methyltransf_11"/>
</dbReference>
<proteinExistence type="predicted"/>
<dbReference type="InterPro" id="IPR029063">
    <property type="entry name" value="SAM-dependent_MTases_sf"/>
</dbReference>
<dbReference type="AlphaFoldDB" id="A0A484H6R5"/>
<dbReference type="Pfam" id="PF08241">
    <property type="entry name" value="Methyltransf_11"/>
    <property type="match status" value="1"/>
</dbReference>
<gene>
    <name evidence="2" type="ORF">RIEGSTA812A_PEG_1319</name>
</gene>
<name>A0A484H6R5_9ZZZZ</name>
<sequence length="262" mass="28050">MISKRKKTAAAAFDRAACAYETAAVIQHTVGCRLAERIGQLDLPAYPAVLEVGCGTCLFSRAALGYLNPSLWIATDLSPVMVARCRDYVGSDRRFLFICMDGEAPAITMGSGFDLICANLVMQWFDDLAGALGRLARLIRAGGWLAFTTLAAGTFIEWVETHHQLGLVAGTPSYPDTATLADQWPPGGQGTIAGEMIRHTYSDAHAFVATLKTIGAHATDRRPLAPGAFRQVLRTFGVGGPVAVSYHVVYGLWRRDGAGCVS</sequence>
<protein>
    <submittedName>
        <fullName evidence="2">Biotin synthesis protein BioC</fullName>
    </submittedName>
</protein>
<dbReference type="CDD" id="cd02440">
    <property type="entry name" value="AdoMet_MTases"/>
    <property type="match status" value="1"/>
</dbReference>
<dbReference type="Gene3D" id="3.40.50.150">
    <property type="entry name" value="Vaccinia Virus protein VP39"/>
    <property type="match status" value="1"/>
</dbReference>
<dbReference type="SUPFAM" id="SSF53335">
    <property type="entry name" value="S-adenosyl-L-methionine-dependent methyltransferases"/>
    <property type="match status" value="1"/>
</dbReference>
<dbReference type="PANTHER" id="PTHR43861:SF1">
    <property type="entry name" value="TRANS-ACONITATE 2-METHYLTRANSFERASE"/>
    <property type="match status" value="1"/>
</dbReference>
<accession>A0A484H6R5</accession>
<reference evidence="2" key="1">
    <citation type="submission" date="2018-10" db="EMBL/GenBank/DDBJ databases">
        <authorList>
            <person name="Gruber-Vodicka H."/>
            <person name="Jaeckle O."/>
        </authorList>
    </citation>
    <scope>NUCLEOTIDE SEQUENCE</scope>
</reference>
<dbReference type="PANTHER" id="PTHR43861">
    <property type="entry name" value="TRANS-ACONITATE 2-METHYLTRANSFERASE-RELATED"/>
    <property type="match status" value="1"/>
</dbReference>
<dbReference type="GO" id="GO:0008757">
    <property type="term" value="F:S-adenosylmethionine-dependent methyltransferase activity"/>
    <property type="evidence" value="ECO:0007669"/>
    <property type="project" value="InterPro"/>
</dbReference>
<evidence type="ECO:0000259" key="1">
    <source>
        <dbReference type="Pfam" id="PF08241"/>
    </source>
</evidence>